<sequence length="95" mass="11128">MIVICEDKRYTIKILHKLIRDLWKAVKFLATDIGSEETEMRITRLVVLADEAQQHYYLLSHSEKAVISSNLYYEIAERYSINVEKFTFAGELARS</sequence>
<name>A0A8S5T3F6_9CAUD</name>
<proteinExistence type="predicted"/>
<reference evidence="1" key="1">
    <citation type="journal article" date="2021" name="Proc. Natl. Acad. Sci. U.S.A.">
        <title>A Catalog of Tens of Thousands of Viruses from Human Metagenomes Reveals Hidden Associations with Chronic Diseases.</title>
        <authorList>
            <person name="Tisza M.J."/>
            <person name="Buck C.B."/>
        </authorList>
    </citation>
    <scope>NUCLEOTIDE SEQUENCE</scope>
    <source>
        <strain evidence="1">CtqfO1</strain>
    </source>
</reference>
<accession>A0A8S5T3F6</accession>
<protein>
    <submittedName>
        <fullName evidence="1">Uncharacterized protein</fullName>
    </submittedName>
</protein>
<organism evidence="1">
    <name type="scientific">Myoviridae sp. ctqfO1</name>
    <dbReference type="NCBI Taxonomy" id="2827710"/>
    <lineage>
        <taxon>Viruses</taxon>
        <taxon>Duplodnaviria</taxon>
        <taxon>Heunggongvirae</taxon>
        <taxon>Uroviricota</taxon>
        <taxon>Caudoviricetes</taxon>
    </lineage>
</organism>
<dbReference type="EMBL" id="BK032734">
    <property type="protein sequence ID" value="DAF57547.1"/>
    <property type="molecule type" value="Genomic_DNA"/>
</dbReference>
<evidence type="ECO:0000313" key="1">
    <source>
        <dbReference type="EMBL" id="DAF57547.1"/>
    </source>
</evidence>